<dbReference type="Gene3D" id="3.40.50.2300">
    <property type="match status" value="1"/>
</dbReference>
<dbReference type="Proteomes" id="UP001196413">
    <property type="component" value="Unassembled WGS sequence"/>
</dbReference>
<dbReference type="InterPro" id="IPR028082">
    <property type="entry name" value="Peripla_BP_I"/>
</dbReference>
<comment type="caution">
    <text evidence="1">The sequence shown here is derived from an EMBL/GenBank/DDBJ whole genome shotgun (WGS) entry which is preliminary data.</text>
</comment>
<organism evidence="1 2">
    <name type="scientific">Parelaphostrongylus tenuis</name>
    <name type="common">Meningeal worm</name>
    <dbReference type="NCBI Taxonomy" id="148309"/>
    <lineage>
        <taxon>Eukaryota</taxon>
        <taxon>Metazoa</taxon>
        <taxon>Ecdysozoa</taxon>
        <taxon>Nematoda</taxon>
        <taxon>Chromadorea</taxon>
        <taxon>Rhabditida</taxon>
        <taxon>Rhabditina</taxon>
        <taxon>Rhabditomorpha</taxon>
        <taxon>Strongyloidea</taxon>
        <taxon>Metastrongylidae</taxon>
        <taxon>Parelaphostrongylus</taxon>
    </lineage>
</organism>
<dbReference type="AlphaFoldDB" id="A0AAD5QX88"/>
<dbReference type="SUPFAM" id="SSF53822">
    <property type="entry name" value="Periplasmic binding protein-like I"/>
    <property type="match status" value="1"/>
</dbReference>
<name>A0AAD5QX88_PARTN</name>
<protein>
    <submittedName>
        <fullName evidence="1">Guanylate cyclase 2G</fullName>
    </submittedName>
</protein>
<proteinExistence type="predicted"/>
<evidence type="ECO:0000313" key="1">
    <source>
        <dbReference type="EMBL" id="KAJ1365202.1"/>
    </source>
</evidence>
<keyword evidence="2" id="KW-1185">Reference proteome</keyword>
<evidence type="ECO:0000313" key="2">
    <source>
        <dbReference type="Proteomes" id="UP001196413"/>
    </source>
</evidence>
<sequence>MGPEFMGGLGYLAQPMRKTLKVGMMFIENSTSLDSFIGYRTSASAVLIAKDRIIKEGLLPGFDFEFFYAFDECDERRAAGITIAMDLNKNVDVILGPTCNSETDPNVNNKSVEELTRLLCSGISWNRIAAQHYLRAWSARLPRLLGLYMARVHPELRR</sequence>
<accession>A0AAD5QX88</accession>
<reference evidence="1" key="1">
    <citation type="submission" date="2021-06" db="EMBL/GenBank/DDBJ databases">
        <title>Parelaphostrongylus tenuis whole genome reference sequence.</title>
        <authorList>
            <person name="Garwood T.J."/>
            <person name="Larsen P.A."/>
            <person name="Fountain-Jones N.M."/>
            <person name="Garbe J.R."/>
            <person name="Macchietto M.G."/>
            <person name="Kania S.A."/>
            <person name="Gerhold R.W."/>
            <person name="Richards J.E."/>
            <person name="Wolf T.M."/>
        </authorList>
    </citation>
    <scope>NUCLEOTIDE SEQUENCE</scope>
    <source>
        <strain evidence="1">MNPRO001-30</strain>
        <tissue evidence="1">Meninges</tissue>
    </source>
</reference>
<dbReference type="EMBL" id="JAHQIW010005193">
    <property type="protein sequence ID" value="KAJ1365202.1"/>
    <property type="molecule type" value="Genomic_DNA"/>
</dbReference>
<gene>
    <name evidence="1" type="primary">GUCY2G_2</name>
    <name evidence="1" type="ORF">KIN20_025439</name>
</gene>